<dbReference type="Proteomes" id="UP000000845">
    <property type="component" value="Chromosome"/>
</dbReference>
<accession>D1AJV6</accession>
<dbReference type="PANTHER" id="PTHR36203">
    <property type="entry name" value="ASCORBATE-SPECIFIC PTS SYSTEM EIIA COMPONENT"/>
    <property type="match status" value="1"/>
</dbReference>
<evidence type="ECO:0000256" key="3">
    <source>
        <dbReference type="ARBA" id="ARBA00022490"/>
    </source>
</evidence>
<sequence>MTLLEYLVKNDSIKVKQKAETWEDAVRITFRPLLEKGVIKEEYIDSVIERTHELGPYYILAPGLAMPHERPEKGVLKDGFSFITLEKPVVFPDGQDVDILLGFSATSSEVHSNESIPQIVMLFDDEAAFEKIRKAESTDEIIGLLK</sequence>
<dbReference type="AlphaFoldDB" id="D1AJV6"/>
<reference evidence="13" key="1">
    <citation type="submission" date="2009-09" db="EMBL/GenBank/DDBJ databases">
        <title>The complete chromosome of Sebaldella termitidis ATCC 33386.</title>
        <authorList>
            <consortium name="US DOE Joint Genome Institute (JGI-PGF)"/>
            <person name="Lucas S."/>
            <person name="Copeland A."/>
            <person name="Lapidus A."/>
            <person name="Glavina del Rio T."/>
            <person name="Dalin E."/>
            <person name="Tice H."/>
            <person name="Bruce D."/>
            <person name="Goodwin L."/>
            <person name="Pitluck S."/>
            <person name="Kyrpides N."/>
            <person name="Mavromatis K."/>
            <person name="Ivanova N."/>
            <person name="Mikhailova N."/>
            <person name="Sims D."/>
            <person name="Meincke L."/>
            <person name="Brettin T."/>
            <person name="Detter J.C."/>
            <person name="Han C."/>
            <person name="Larimer F."/>
            <person name="Land M."/>
            <person name="Hauser L."/>
            <person name="Markowitz V."/>
            <person name="Cheng J.F."/>
            <person name="Hugenholtz P."/>
            <person name="Woyke T."/>
            <person name="Wu D."/>
            <person name="Eisen J.A."/>
        </authorList>
    </citation>
    <scope>NUCLEOTIDE SEQUENCE [LARGE SCALE GENOMIC DNA]</scope>
    <source>
        <strain evidence="13">ATCC 33386 / NCTC 11300</strain>
    </source>
</reference>
<keyword evidence="2" id="KW-0813">Transport</keyword>
<dbReference type="eggNOG" id="COG1762">
    <property type="taxonomic scope" value="Bacteria"/>
</dbReference>
<evidence type="ECO:0000256" key="6">
    <source>
        <dbReference type="ARBA" id="ARBA00022683"/>
    </source>
</evidence>
<feature type="domain" description="PTS EIIA type-2" evidence="11">
    <location>
        <begin position="6"/>
        <end position="146"/>
    </location>
</feature>
<dbReference type="GO" id="GO:0009401">
    <property type="term" value="P:phosphoenolpyruvate-dependent sugar phosphotransferase system"/>
    <property type="evidence" value="ECO:0007669"/>
    <property type="project" value="UniProtKB-KW"/>
</dbReference>
<dbReference type="SUPFAM" id="SSF55804">
    <property type="entry name" value="Phoshotransferase/anion transport protein"/>
    <property type="match status" value="1"/>
</dbReference>
<evidence type="ECO:0000313" key="13">
    <source>
        <dbReference type="Proteomes" id="UP000000845"/>
    </source>
</evidence>
<dbReference type="GO" id="GO:0005737">
    <property type="term" value="C:cytoplasm"/>
    <property type="evidence" value="ECO:0007669"/>
    <property type="project" value="UniProtKB-SubCell"/>
</dbReference>
<evidence type="ECO:0000256" key="7">
    <source>
        <dbReference type="ARBA" id="ARBA00022777"/>
    </source>
</evidence>
<dbReference type="HOGENOM" id="CLU_072531_2_0_0"/>
<dbReference type="Gene3D" id="3.40.930.10">
    <property type="entry name" value="Mannitol-specific EII, Chain A"/>
    <property type="match status" value="1"/>
</dbReference>
<dbReference type="InterPro" id="IPR016152">
    <property type="entry name" value="PTrfase/Anion_transptr"/>
</dbReference>
<evidence type="ECO:0000259" key="11">
    <source>
        <dbReference type="PROSITE" id="PS51094"/>
    </source>
</evidence>
<keyword evidence="13" id="KW-1185">Reference proteome</keyword>
<gene>
    <name evidence="12" type="ordered locus">Sterm_0128</name>
</gene>
<keyword evidence="3" id="KW-0963">Cytoplasm</keyword>
<name>D1AJV6_SEBTE</name>
<dbReference type="InterPro" id="IPR051351">
    <property type="entry name" value="Ascorbate-PTS_EIIA_comp"/>
</dbReference>
<dbReference type="GO" id="GO:0016301">
    <property type="term" value="F:kinase activity"/>
    <property type="evidence" value="ECO:0007669"/>
    <property type="project" value="UniProtKB-KW"/>
</dbReference>
<dbReference type="RefSeq" id="WP_012859613.1">
    <property type="nucleotide sequence ID" value="NC_013517.1"/>
</dbReference>
<dbReference type="InterPro" id="IPR002178">
    <property type="entry name" value="PTS_EIIA_type-2_dom"/>
</dbReference>
<evidence type="ECO:0000256" key="5">
    <source>
        <dbReference type="ARBA" id="ARBA00022679"/>
    </source>
</evidence>
<dbReference type="CDD" id="cd00211">
    <property type="entry name" value="PTS_IIA_fru"/>
    <property type="match status" value="1"/>
</dbReference>
<evidence type="ECO:0000256" key="4">
    <source>
        <dbReference type="ARBA" id="ARBA00022553"/>
    </source>
</evidence>
<keyword evidence="7" id="KW-0418">Kinase</keyword>
<dbReference type="PANTHER" id="PTHR36203:SF1">
    <property type="entry name" value="ASCORBATE-SPECIFIC PTS SYSTEM EIIA COMPONENT"/>
    <property type="match status" value="1"/>
</dbReference>
<dbReference type="KEGG" id="str:Sterm_0128"/>
<comment type="function">
    <text evidence="8">The phosphoenolpyruvate-dependent sugar phosphotransferase system (sugar PTS), a major carbohydrate active transport system, catalyzes the phosphorylation of incoming sugar substrates concomitantly with their translocation across the cell membrane. The enzyme II UlaABC PTS system is involved in ascorbate transport.</text>
</comment>
<proteinExistence type="predicted"/>
<protein>
    <recommendedName>
        <fullName evidence="9">Ascorbate-specific PTS system EIIA component</fullName>
    </recommendedName>
    <alternativeName>
        <fullName evidence="10">Ascorbate-specific phosphotransferase enzyme IIA component</fullName>
    </alternativeName>
</protein>
<evidence type="ECO:0000256" key="1">
    <source>
        <dbReference type="ARBA" id="ARBA00004496"/>
    </source>
</evidence>
<dbReference type="EMBL" id="CP001739">
    <property type="protein sequence ID" value="ACZ07013.1"/>
    <property type="molecule type" value="Genomic_DNA"/>
</dbReference>
<dbReference type="PROSITE" id="PS51094">
    <property type="entry name" value="PTS_EIIA_TYPE_2"/>
    <property type="match status" value="1"/>
</dbReference>
<evidence type="ECO:0000256" key="2">
    <source>
        <dbReference type="ARBA" id="ARBA00022448"/>
    </source>
</evidence>
<dbReference type="Pfam" id="PF00359">
    <property type="entry name" value="PTS_EIIA_2"/>
    <property type="match status" value="1"/>
</dbReference>
<evidence type="ECO:0000313" key="12">
    <source>
        <dbReference type="EMBL" id="ACZ07013.1"/>
    </source>
</evidence>
<keyword evidence="4" id="KW-0597">Phosphoprotein</keyword>
<keyword evidence="5" id="KW-0808">Transferase</keyword>
<dbReference type="STRING" id="526218.Sterm_0128"/>
<reference evidence="12 13" key="2">
    <citation type="journal article" date="2010" name="Stand. Genomic Sci.">
        <title>Complete genome sequence of Sebaldella termitidis type strain (NCTC 11300).</title>
        <authorList>
            <person name="Harmon-Smith M."/>
            <person name="Celia L."/>
            <person name="Chertkov O."/>
            <person name="Lapidus A."/>
            <person name="Copeland A."/>
            <person name="Glavina Del Rio T."/>
            <person name="Nolan M."/>
            <person name="Lucas S."/>
            <person name="Tice H."/>
            <person name="Cheng J.F."/>
            <person name="Han C."/>
            <person name="Detter J.C."/>
            <person name="Bruce D."/>
            <person name="Goodwin L."/>
            <person name="Pitluck S."/>
            <person name="Pati A."/>
            <person name="Liolios K."/>
            <person name="Ivanova N."/>
            <person name="Mavromatis K."/>
            <person name="Mikhailova N."/>
            <person name="Chen A."/>
            <person name="Palaniappan K."/>
            <person name="Land M."/>
            <person name="Hauser L."/>
            <person name="Chang Y.J."/>
            <person name="Jeffries C.D."/>
            <person name="Brettin T."/>
            <person name="Goker M."/>
            <person name="Beck B."/>
            <person name="Bristow J."/>
            <person name="Eisen J.A."/>
            <person name="Markowitz V."/>
            <person name="Hugenholtz P."/>
            <person name="Kyrpides N.C."/>
            <person name="Klenk H.P."/>
            <person name="Chen F."/>
        </authorList>
    </citation>
    <scope>NUCLEOTIDE SEQUENCE [LARGE SCALE GENOMIC DNA]</scope>
    <source>
        <strain evidence="13">ATCC 33386 / NCTC 11300</strain>
    </source>
</reference>
<evidence type="ECO:0000256" key="8">
    <source>
        <dbReference type="ARBA" id="ARBA00037387"/>
    </source>
</evidence>
<evidence type="ECO:0000256" key="10">
    <source>
        <dbReference type="ARBA" id="ARBA00042072"/>
    </source>
</evidence>
<keyword evidence="6" id="KW-0598">Phosphotransferase system</keyword>
<comment type="subcellular location">
    <subcellularLocation>
        <location evidence="1">Cytoplasm</location>
    </subcellularLocation>
</comment>
<organism evidence="12 13">
    <name type="scientific">Sebaldella termitidis (strain ATCC 33386 / NCTC 11300)</name>
    <dbReference type="NCBI Taxonomy" id="526218"/>
    <lineage>
        <taxon>Bacteria</taxon>
        <taxon>Fusobacteriati</taxon>
        <taxon>Fusobacteriota</taxon>
        <taxon>Fusobacteriia</taxon>
        <taxon>Fusobacteriales</taxon>
        <taxon>Leptotrichiaceae</taxon>
        <taxon>Sebaldella</taxon>
    </lineage>
</organism>
<evidence type="ECO:0000256" key="9">
    <source>
        <dbReference type="ARBA" id="ARBA00041175"/>
    </source>
</evidence>